<feature type="compositionally biased region" description="Low complexity" evidence="1">
    <location>
        <begin position="162"/>
        <end position="182"/>
    </location>
</feature>
<name>A0ABN9YH02_9DINO</name>
<keyword evidence="2" id="KW-1133">Transmembrane helix</keyword>
<evidence type="ECO:0000256" key="2">
    <source>
        <dbReference type="SAM" id="Phobius"/>
    </source>
</evidence>
<feature type="region of interest" description="Disordered" evidence="1">
    <location>
        <begin position="141"/>
        <end position="199"/>
    </location>
</feature>
<gene>
    <name evidence="3" type="ORF">PCOR1329_LOCUS85783</name>
</gene>
<feature type="transmembrane region" description="Helical" evidence="2">
    <location>
        <begin position="14"/>
        <end position="34"/>
    </location>
</feature>
<keyword evidence="4" id="KW-1185">Reference proteome</keyword>
<protein>
    <recommendedName>
        <fullName evidence="5">Phospholipase B-like</fullName>
    </recommendedName>
</protein>
<comment type="caution">
    <text evidence="3">The sequence shown here is derived from an EMBL/GenBank/DDBJ whole genome shotgun (WGS) entry which is preliminary data.</text>
</comment>
<organism evidence="3 4">
    <name type="scientific">Prorocentrum cordatum</name>
    <dbReference type="NCBI Taxonomy" id="2364126"/>
    <lineage>
        <taxon>Eukaryota</taxon>
        <taxon>Sar</taxon>
        <taxon>Alveolata</taxon>
        <taxon>Dinophyceae</taxon>
        <taxon>Prorocentrales</taxon>
        <taxon>Prorocentraceae</taxon>
        <taxon>Prorocentrum</taxon>
    </lineage>
</organism>
<dbReference type="Proteomes" id="UP001189429">
    <property type="component" value="Unassembled WGS sequence"/>
</dbReference>
<evidence type="ECO:0000313" key="4">
    <source>
        <dbReference type="Proteomes" id="UP001189429"/>
    </source>
</evidence>
<reference evidence="3" key="1">
    <citation type="submission" date="2023-10" db="EMBL/GenBank/DDBJ databases">
        <authorList>
            <person name="Chen Y."/>
            <person name="Shah S."/>
            <person name="Dougan E. K."/>
            <person name="Thang M."/>
            <person name="Chan C."/>
        </authorList>
    </citation>
    <scope>NUCLEOTIDE SEQUENCE [LARGE SCALE GENOMIC DNA]</scope>
</reference>
<evidence type="ECO:0000313" key="3">
    <source>
        <dbReference type="EMBL" id="CAK0912167.1"/>
    </source>
</evidence>
<keyword evidence="2" id="KW-0812">Transmembrane</keyword>
<sequence length="257" mass="26439">MLPAAALPRAVADAALGALLAALGALALLVWPALRRRRGVQADLQADLRAVADGSGERGAPCGFGKGEGAELLAAARGEEEAELLGALFVSPSDVQRLLGLRQRCGDGSPHPGWLEARGAPQPPHGLALRRRLRRAGRGAARLARGRGGGDAVDARGQPEQRGPLRGAARGPGARGLRARPAPGGPGAGPGLRARGARGGRVRVGAAAVARRLTGRRLLGERIGRPTGLLEVKTARTWGGLFEESLSSGVPSDWLYQ</sequence>
<dbReference type="EMBL" id="CAUYUJ010022708">
    <property type="protein sequence ID" value="CAK0912167.1"/>
    <property type="molecule type" value="Genomic_DNA"/>
</dbReference>
<evidence type="ECO:0000256" key="1">
    <source>
        <dbReference type="SAM" id="MobiDB-lite"/>
    </source>
</evidence>
<proteinExistence type="predicted"/>
<feature type="non-terminal residue" evidence="3">
    <location>
        <position position="257"/>
    </location>
</feature>
<keyword evidence="2" id="KW-0472">Membrane</keyword>
<evidence type="ECO:0008006" key="5">
    <source>
        <dbReference type="Google" id="ProtNLM"/>
    </source>
</evidence>
<accession>A0ABN9YH02</accession>